<keyword evidence="2" id="KW-1185">Reference proteome</keyword>
<evidence type="ECO:0000313" key="2">
    <source>
        <dbReference type="Proteomes" id="UP000252107"/>
    </source>
</evidence>
<comment type="caution">
    <text evidence="1">The sequence shown here is derived from an EMBL/GenBank/DDBJ whole genome shotgun (WGS) entry which is preliminary data.</text>
</comment>
<name>A0A367RFS3_9NOSO</name>
<gene>
    <name evidence="1" type="ORF">A6770_16505</name>
</gene>
<sequence>MSILRTGAFQQPVETYSLWYMSFSANTKNYRFQSVFRININPLAFSSTADLPYFYSSQYLRWNIFFYSESL</sequence>
<evidence type="ECO:0000313" key="1">
    <source>
        <dbReference type="EMBL" id="RCJ35396.1"/>
    </source>
</evidence>
<organism evidence="1 2">
    <name type="scientific">Nostoc minutum NIES-26</name>
    <dbReference type="NCBI Taxonomy" id="1844469"/>
    <lineage>
        <taxon>Bacteria</taxon>
        <taxon>Bacillati</taxon>
        <taxon>Cyanobacteriota</taxon>
        <taxon>Cyanophyceae</taxon>
        <taxon>Nostocales</taxon>
        <taxon>Nostocaceae</taxon>
        <taxon>Nostoc</taxon>
    </lineage>
</organism>
<proteinExistence type="predicted"/>
<dbReference type="Proteomes" id="UP000252107">
    <property type="component" value="Unassembled WGS sequence"/>
</dbReference>
<protein>
    <submittedName>
        <fullName evidence="1">Uncharacterized protein</fullName>
    </submittedName>
</protein>
<reference evidence="1" key="1">
    <citation type="submission" date="2016-04" db="EMBL/GenBank/DDBJ databases">
        <authorList>
            <person name="Tabuchi Yagui T.R."/>
        </authorList>
    </citation>
    <scope>NUCLEOTIDE SEQUENCE [LARGE SCALE GENOMIC DNA]</scope>
    <source>
        <strain evidence="1">NIES-26</strain>
    </source>
</reference>
<dbReference type="AlphaFoldDB" id="A0A367RFS3"/>
<dbReference type="EMBL" id="LXQD01000153">
    <property type="protein sequence ID" value="RCJ35396.1"/>
    <property type="molecule type" value="Genomic_DNA"/>
</dbReference>
<accession>A0A367RFS3</accession>